<evidence type="ECO:0000313" key="3">
    <source>
        <dbReference type="Proteomes" id="UP000037460"/>
    </source>
</evidence>
<organism evidence="2 3">
    <name type="scientific">Chrysochromulina tobinii</name>
    <dbReference type="NCBI Taxonomy" id="1460289"/>
    <lineage>
        <taxon>Eukaryota</taxon>
        <taxon>Haptista</taxon>
        <taxon>Haptophyta</taxon>
        <taxon>Prymnesiophyceae</taxon>
        <taxon>Prymnesiales</taxon>
        <taxon>Chrysochromulinaceae</taxon>
        <taxon>Chrysochromulina</taxon>
    </lineage>
</organism>
<feature type="compositionally biased region" description="Basic and acidic residues" evidence="1">
    <location>
        <begin position="1"/>
        <end position="17"/>
    </location>
</feature>
<reference evidence="3" key="1">
    <citation type="journal article" date="2015" name="PLoS Genet.">
        <title>Genome Sequence and Transcriptome Analyses of Chrysochromulina tobin: Metabolic Tools for Enhanced Algal Fitness in the Prominent Order Prymnesiales (Haptophyceae).</title>
        <authorList>
            <person name="Hovde B.T."/>
            <person name="Deodato C.R."/>
            <person name="Hunsperger H.M."/>
            <person name="Ryken S.A."/>
            <person name="Yost W."/>
            <person name="Jha R.K."/>
            <person name="Patterson J."/>
            <person name="Monnat R.J. Jr."/>
            <person name="Barlow S.B."/>
            <person name="Starkenburg S.R."/>
            <person name="Cattolico R.A."/>
        </authorList>
    </citation>
    <scope>NUCLEOTIDE SEQUENCE</scope>
    <source>
        <strain evidence="3">CCMP291</strain>
    </source>
</reference>
<feature type="region of interest" description="Disordered" evidence="1">
    <location>
        <begin position="1"/>
        <end position="20"/>
    </location>
</feature>
<accession>A0A0M0JD35</accession>
<dbReference type="AlphaFoldDB" id="A0A0M0JD35"/>
<dbReference type="EMBL" id="JWZX01003090">
    <property type="protein sequence ID" value="KOO24471.1"/>
    <property type="molecule type" value="Genomic_DNA"/>
</dbReference>
<evidence type="ECO:0000256" key="1">
    <source>
        <dbReference type="SAM" id="MobiDB-lite"/>
    </source>
</evidence>
<name>A0A0M0JD35_9EUKA</name>
<evidence type="ECO:0000313" key="2">
    <source>
        <dbReference type="EMBL" id="KOO24471.1"/>
    </source>
</evidence>
<dbReference type="Proteomes" id="UP000037460">
    <property type="component" value="Unassembled WGS sequence"/>
</dbReference>
<gene>
    <name evidence="2" type="ORF">Ctob_000421</name>
</gene>
<sequence>MEDQPRAARRAEDEARARFRGYHQGRKPSLAWRARVACCTLGRADTPWQLGRAAE</sequence>
<protein>
    <submittedName>
        <fullName evidence="2">Uncharacterized protein</fullName>
    </submittedName>
</protein>
<comment type="caution">
    <text evidence="2">The sequence shown here is derived from an EMBL/GenBank/DDBJ whole genome shotgun (WGS) entry which is preliminary data.</text>
</comment>
<keyword evidence="3" id="KW-1185">Reference proteome</keyword>
<proteinExistence type="predicted"/>